<dbReference type="AlphaFoldDB" id="A0A6P0BB28"/>
<protein>
    <submittedName>
        <fullName evidence="4">GNAT family N-acetyltransferase</fullName>
    </submittedName>
</protein>
<evidence type="ECO:0000256" key="1">
    <source>
        <dbReference type="ARBA" id="ARBA00022679"/>
    </source>
</evidence>
<dbReference type="Proteomes" id="UP000471560">
    <property type="component" value="Unassembled WGS sequence"/>
</dbReference>
<proteinExistence type="predicted"/>
<feature type="domain" description="N-acetyltransferase" evidence="3">
    <location>
        <begin position="5"/>
        <end position="141"/>
    </location>
</feature>
<gene>
    <name evidence="4" type="ORF">GR204_24345</name>
</gene>
<keyword evidence="2" id="KW-0012">Acyltransferase</keyword>
<evidence type="ECO:0000313" key="5">
    <source>
        <dbReference type="Proteomes" id="UP000471560"/>
    </source>
</evidence>
<name>A0A6P0BB28_RHILE</name>
<dbReference type="PANTHER" id="PTHR43877:SF2">
    <property type="entry name" value="AMINOALKYLPHOSPHONATE N-ACETYLTRANSFERASE-RELATED"/>
    <property type="match status" value="1"/>
</dbReference>
<keyword evidence="1 4" id="KW-0808">Transferase</keyword>
<dbReference type="SUPFAM" id="SSF55729">
    <property type="entry name" value="Acyl-CoA N-acyltransferases (Nat)"/>
    <property type="match status" value="1"/>
</dbReference>
<reference evidence="4 5" key="1">
    <citation type="submission" date="2019-12" db="EMBL/GenBank/DDBJ databases">
        <title>Rhizobium genotypes associated with high levels of biological nitrogen fixation by grain legumes in a temperate-maritime cropping system.</title>
        <authorList>
            <person name="Maluk M."/>
            <person name="Francesc Ferrando Molina F."/>
            <person name="Lopez Del Egido L."/>
            <person name="Lafos M."/>
            <person name="Langarica-Fuentes A."/>
            <person name="Gebre Yohannes G."/>
            <person name="Young M.W."/>
            <person name="Martin P."/>
            <person name="Gantlett R."/>
            <person name="Kenicer G."/>
            <person name="Hawes C."/>
            <person name="Begg G.S."/>
            <person name="Quilliam R.S."/>
            <person name="Squire G.R."/>
            <person name="Poole P.S."/>
            <person name="Young P.W."/>
            <person name="Iannetta P.M."/>
            <person name="James E.K."/>
        </authorList>
    </citation>
    <scope>NUCLEOTIDE SEQUENCE [LARGE SCALE GENOMIC DNA]</scope>
    <source>
        <strain evidence="4 5">JHI1096</strain>
    </source>
</reference>
<dbReference type="PANTHER" id="PTHR43877">
    <property type="entry name" value="AMINOALKYLPHOSPHONATE N-ACETYLTRANSFERASE-RELATED-RELATED"/>
    <property type="match status" value="1"/>
</dbReference>
<dbReference type="EMBL" id="WUEZ01000031">
    <property type="protein sequence ID" value="NEI37079.1"/>
    <property type="molecule type" value="Genomic_DNA"/>
</dbReference>
<accession>A0A6P0BB28</accession>
<dbReference type="GO" id="GO:0016747">
    <property type="term" value="F:acyltransferase activity, transferring groups other than amino-acyl groups"/>
    <property type="evidence" value="ECO:0007669"/>
    <property type="project" value="InterPro"/>
</dbReference>
<dbReference type="InterPro" id="IPR016181">
    <property type="entry name" value="Acyl_CoA_acyltransferase"/>
</dbReference>
<dbReference type="CDD" id="cd04301">
    <property type="entry name" value="NAT_SF"/>
    <property type="match status" value="1"/>
</dbReference>
<dbReference type="Gene3D" id="3.40.630.30">
    <property type="match status" value="1"/>
</dbReference>
<evidence type="ECO:0000256" key="2">
    <source>
        <dbReference type="ARBA" id="ARBA00023315"/>
    </source>
</evidence>
<dbReference type="InterPro" id="IPR000182">
    <property type="entry name" value="GNAT_dom"/>
</dbReference>
<evidence type="ECO:0000259" key="3">
    <source>
        <dbReference type="PROSITE" id="PS51186"/>
    </source>
</evidence>
<dbReference type="InterPro" id="IPR050832">
    <property type="entry name" value="Bact_Acetyltransf"/>
</dbReference>
<dbReference type="PROSITE" id="PS51186">
    <property type="entry name" value="GNAT"/>
    <property type="match status" value="1"/>
</dbReference>
<organism evidence="4 5">
    <name type="scientific">Rhizobium leguminosarum</name>
    <dbReference type="NCBI Taxonomy" id="384"/>
    <lineage>
        <taxon>Bacteria</taxon>
        <taxon>Pseudomonadati</taxon>
        <taxon>Pseudomonadota</taxon>
        <taxon>Alphaproteobacteria</taxon>
        <taxon>Hyphomicrobiales</taxon>
        <taxon>Rhizobiaceae</taxon>
        <taxon>Rhizobium/Agrobacterium group</taxon>
        <taxon>Rhizobium</taxon>
    </lineage>
</organism>
<evidence type="ECO:0000313" key="4">
    <source>
        <dbReference type="EMBL" id="NEI37079.1"/>
    </source>
</evidence>
<comment type="caution">
    <text evidence="4">The sequence shown here is derived from an EMBL/GenBank/DDBJ whole genome shotgun (WGS) entry which is preliminary data.</text>
</comment>
<dbReference type="Pfam" id="PF00583">
    <property type="entry name" value="Acetyltransf_1"/>
    <property type="match status" value="1"/>
</dbReference>
<sequence>MPELITTCRLTRDTVGLLENIAEEVFDQEINAQRLATYLKSSGHLMIIAVCEKQVIGQIAAYVHSHPDRASDVYIDNLGVAPPFQRRGVARRLLDEVLAWGKTLDCDQAWIVTDTENNAARALYQGRGAAAEPIVMFSYKL</sequence>
<dbReference type="RefSeq" id="WP_164578077.1">
    <property type="nucleotide sequence ID" value="NZ_WUEZ01000031.1"/>
</dbReference>